<name>A0A3M7RS87_BRAPC</name>
<comment type="caution">
    <text evidence="1">The sequence shown here is derived from an EMBL/GenBank/DDBJ whole genome shotgun (WGS) entry which is preliminary data.</text>
</comment>
<evidence type="ECO:0000313" key="2">
    <source>
        <dbReference type="Proteomes" id="UP000276133"/>
    </source>
</evidence>
<gene>
    <name evidence="1" type="ORF">BpHYR1_028774</name>
</gene>
<dbReference type="Proteomes" id="UP000276133">
    <property type="component" value="Unassembled WGS sequence"/>
</dbReference>
<dbReference type="AlphaFoldDB" id="A0A3M7RS87"/>
<organism evidence="1 2">
    <name type="scientific">Brachionus plicatilis</name>
    <name type="common">Marine rotifer</name>
    <name type="synonym">Brachionus muelleri</name>
    <dbReference type="NCBI Taxonomy" id="10195"/>
    <lineage>
        <taxon>Eukaryota</taxon>
        <taxon>Metazoa</taxon>
        <taxon>Spiralia</taxon>
        <taxon>Gnathifera</taxon>
        <taxon>Rotifera</taxon>
        <taxon>Eurotatoria</taxon>
        <taxon>Monogononta</taxon>
        <taxon>Pseudotrocha</taxon>
        <taxon>Ploima</taxon>
        <taxon>Brachionidae</taxon>
        <taxon>Brachionus</taxon>
    </lineage>
</organism>
<keyword evidence="2" id="KW-1185">Reference proteome</keyword>
<accession>A0A3M7RS87</accession>
<dbReference type="EMBL" id="REGN01002743">
    <property type="protein sequence ID" value="RNA26426.1"/>
    <property type="molecule type" value="Genomic_DNA"/>
</dbReference>
<protein>
    <submittedName>
        <fullName evidence="1">Uncharacterized protein</fullName>
    </submittedName>
</protein>
<reference evidence="1 2" key="1">
    <citation type="journal article" date="2018" name="Sci. Rep.">
        <title>Genomic signatures of local adaptation to the degree of environmental predictability in rotifers.</title>
        <authorList>
            <person name="Franch-Gras L."/>
            <person name="Hahn C."/>
            <person name="Garcia-Roger E.M."/>
            <person name="Carmona M.J."/>
            <person name="Serra M."/>
            <person name="Gomez A."/>
        </authorList>
    </citation>
    <scope>NUCLEOTIDE SEQUENCE [LARGE SCALE GENOMIC DNA]</scope>
    <source>
        <strain evidence="1">HYR1</strain>
    </source>
</reference>
<proteinExistence type="predicted"/>
<evidence type="ECO:0000313" key="1">
    <source>
        <dbReference type="EMBL" id="RNA26426.1"/>
    </source>
</evidence>
<sequence>MKKFREYLNAVRRTTYNKINLEKRKLAAFAVFHNMKKCGIESDIMLSETKVGLFKTITQPLIYFGMENLRTTINSTKESRTTFQQRWKPTLRISLVIDSLLNSSFLMRLFSNSLNKPNCEYGKLVIA</sequence>